<dbReference type="RefSeq" id="WP_034796645.1">
    <property type="nucleotide sequence ID" value="NZ_AWFF01000043.1"/>
</dbReference>
<organism evidence="3 4">
    <name type="scientific">Hyphomonas beringensis</name>
    <dbReference type="NCBI Taxonomy" id="1280946"/>
    <lineage>
        <taxon>Bacteria</taxon>
        <taxon>Pseudomonadati</taxon>
        <taxon>Pseudomonadota</taxon>
        <taxon>Alphaproteobacteria</taxon>
        <taxon>Hyphomonadales</taxon>
        <taxon>Hyphomonadaceae</taxon>
        <taxon>Hyphomonas</taxon>
    </lineage>
</organism>
<evidence type="ECO:0000313" key="3">
    <source>
        <dbReference type="EMBL" id="KCZ53978.1"/>
    </source>
</evidence>
<keyword evidence="4" id="KW-1185">Reference proteome</keyword>
<evidence type="ECO:0000313" key="4">
    <source>
        <dbReference type="Proteomes" id="UP000027037"/>
    </source>
</evidence>
<dbReference type="eggNOG" id="ENOG5033U5R">
    <property type="taxonomic scope" value="Bacteria"/>
</dbReference>
<sequence>MTFETKLKQWTTLGLGTVLMTGALAGCSEPATSSNDTPSEVAQPDTAETPDASAAQPAAIAGEGESGMGGEGEGGEGEGGVSIEAAYTDPVVYKSAIGVAMAHVLAARDAFAEGEKDAAGEMYAHPVSEVLFDMEPVFQAQGVSDFTDLFTGASAAVFSGESQDQINDRTDAILAALDAAAAKAPATDNSEGYVSARVVADLINRASAMHRAALETDRYEPYLDGYGFYKTAQKKFAQNEAAIEADNADAAEAIRKALKALSEAYPTALRPDPMTGDTSTISVANSEVMLTLSE</sequence>
<feature type="region of interest" description="Disordered" evidence="1">
    <location>
        <begin position="28"/>
        <end position="56"/>
    </location>
</feature>
<gene>
    <name evidence="3" type="ORF">HY29_02605</name>
</gene>
<feature type="chain" id="PRO_5001619013" description="Lipoprotein" evidence="2">
    <location>
        <begin position="26"/>
        <end position="294"/>
    </location>
</feature>
<protein>
    <recommendedName>
        <fullName evidence="5">Lipoprotein</fullName>
    </recommendedName>
</protein>
<comment type="caution">
    <text evidence="3">The sequence shown here is derived from an EMBL/GenBank/DDBJ whole genome shotgun (WGS) entry which is preliminary data.</text>
</comment>
<evidence type="ECO:0008006" key="5">
    <source>
        <dbReference type="Google" id="ProtNLM"/>
    </source>
</evidence>
<feature type="compositionally biased region" description="Low complexity" evidence="1">
    <location>
        <begin position="47"/>
        <end position="56"/>
    </location>
</feature>
<dbReference type="Proteomes" id="UP000027037">
    <property type="component" value="Unassembled WGS sequence"/>
</dbReference>
<dbReference type="OrthoDB" id="7410028at2"/>
<dbReference type="PATRIC" id="fig|1280946.3.peg.2150"/>
<feature type="signal peptide" evidence="2">
    <location>
        <begin position="1"/>
        <end position="25"/>
    </location>
</feature>
<dbReference type="STRING" id="1280946.HY29_02605"/>
<dbReference type="AlphaFoldDB" id="A0A062U8B2"/>
<evidence type="ECO:0000256" key="1">
    <source>
        <dbReference type="SAM" id="MobiDB-lite"/>
    </source>
</evidence>
<keyword evidence="2" id="KW-0732">Signal</keyword>
<feature type="compositionally biased region" description="Gly residues" evidence="1">
    <location>
        <begin position="64"/>
        <end position="80"/>
    </location>
</feature>
<accession>A0A062U8B2</accession>
<feature type="region of interest" description="Disordered" evidence="1">
    <location>
        <begin position="62"/>
        <end position="81"/>
    </location>
</feature>
<dbReference type="EMBL" id="AWFF01000043">
    <property type="protein sequence ID" value="KCZ53978.1"/>
    <property type="molecule type" value="Genomic_DNA"/>
</dbReference>
<name>A0A062U8B2_9PROT</name>
<dbReference type="PROSITE" id="PS51257">
    <property type="entry name" value="PROKAR_LIPOPROTEIN"/>
    <property type="match status" value="1"/>
</dbReference>
<feature type="compositionally biased region" description="Polar residues" evidence="1">
    <location>
        <begin position="30"/>
        <end position="40"/>
    </location>
</feature>
<evidence type="ECO:0000256" key="2">
    <source>
        <dbReference type="SAM" id="SignalP"/>
    </source>
</evidence>
<reference evidence="3 4" key="1">
    <citation type="journal article" date="2014" name="Antonie Van Leeuwenhoek">
        <title>Hyphomonas beringensis sp. nov. and Hyphomonas chukchiensis sp. nov., isolated from surface seawater of the Bering Sea and Chukchi Sea.</title>
        <authorList>
            <person name="Li C."/>
            <person name="Lai Q."/>
            <person name="Li G."/>
            <person name="Dong C."/>
            <person name="Wang J."/>
            <person name="Liao Y."/>
            <person name="Shao Z."/>
        </authorList>
    </citation>
    <scope>NUCLEOTIDE SEQUENCE [LARGE SCALE GENOMIC DNA]</scope>
    <source>
        <strain evidence="3 4">25B14_1</strain>
    </source>
</reference>
<proteinExistence type="predicted"/>